<dbReference type="PANTHER" id="PTHR31490">
    <property type="entry name" value="GLYCOSYL HYDROLASE"/>
    <property type="match status" value="1"/>
</dbReference>
<reference evidence="2" key="1">
    <citation type="submission" date="2013-01" db="EMBL/GenBank/DDBJ databases">
        <title>Draft Genome Sequence of a Mulberry Tree, Morus notabilis C.K. Schneid.</title>
        <authorList>
            <person name="He N."/>
            <person name="Zhao S."/>
        </authorList>
    </citation>
    <scope>NUCLEOTIDE SEQUENCE</scope>
</reference>
<dbReference type="SUPFAM" id="SSF51445">
    <property type="entry name" value="(Trans)glycosidases"/>
    <property type="match status" value="1"/>
</dbReference>
<organism evidence="1 2">
    <name type="scientific">Morus notabilis</name>
    <dbReference type="NCBI Taxonomy" id="981085"/>
    <lineage>
        <taxon>Eukaryota</taxon>
        <taxon>Viridiplantae</taxon>
        <taxon>Streptophyta</taxon>
        <taxon>Embryophyta</taxon>
        <taxon>Tracheophyta</taxon>
        <taxon>Spermatophyta</taxon>
        <taxon>Magnoliopsida</taxon>
        <taxon>eudicotyledons</taxon>
        <taxon>Gunneridae</taxon>
        <taxon>Pentapetalae</taxon>
        <taxon>rosids</taxon>
        <taxon>fabids</taxon>
        <taxon>Rosales</taxon>
        <taxon>Moraceae</taxon>
        <taxon>Moreae</taxon>
        <taxon>Morus</taxon>
    </lineage>
</organism>
<dbReference type="AlphaFoldDB" id="W9R8U8"/>
<dbReference type="Proteomes" id="UP000030645">
    <property type="component" value="Unassembled WGS sequence"/>
</dbReference>
<dbReference type="STRING" id="981085.W9R8U8"/>
<protein>
    <submittedName>
        <fullName evidence="1">Uncharacterized protein</fullName>
    </submittedName>
</protein>
<dbReference type="eggNOG" id="ENOG502RD7C">
    <property type="taxonomic scope" value="Eukaryota"/>
</dbReference>
<evidence type="ECO:0000313" key="2">
    <source>
        <dbReference type="Proteomes" id="UP000030645"/>
    </source>
</evidence>
<gene>
    <name evidence="1" type="ORF">L484_005052</name>
</gene>
<dbReference type="GO" id="GO:0005975">
    <property type="term" value="P:carbohydrate metabolic process"/>
    <property type="evidence" value="ECO:0007669"/>
    <property type="project" value="InterPro"/>
</dbReference>
<sequence length="162" mass="18153">MVANFSSPIEIFFECKNTSAEIWADNVSLQPFTKKQWRSHQDQSISKAQYLEEILREGYSHPAVQGIIMFAGPELAGFNVTTLADINFENTPAGYVVDELIQEWNSGTLETRTDNKGFIDLSLFHGDYGVTVKHPLTNSSATMSLRVTKDKPQSNIHVLIDT</sequence>
<dbReference type="GO" id="GO:0004553">
    <property type="term" value="F:hydrolase activity, hydrolyzing O-glycosyl compounds"/>
    <property type="evidence" value="ECO:0007669"/>
    <property type="project" value="InterPro"/>
</dbReference>
<proteinExistence type="predicted"/>
<dbReference type="InterPro" id="IPR044846">
    <property type="entry name" value="GH10"/>
</dbReference>
<name>W9R8U8_9ROSA</name>
<dbReference type="EMBL" id="KE343802">
    <property type="protein sequence ID" value="EXB41827.1"/>
    <property type="molecule type" value="Genomic_DNA"/>
</dbReference>
<keyword evidence="2" id="KW-1185">Reference proteome</keyword>
<accession>W9R8U8</accession>
<dbReference type="InterPro" id="IPR017853">
    <property type="entry name" value="GH"/>
</dbReference>
<evidence type="ECO:0000313" key="1">
    <source>
        <dbReference type="EMBL" id="EXB41827.1"/>
    </source>
</evidence>
<dbReference type="PANTHER" id="PTHR31490:SF52">
    <property type="entry name" value="ENDO-1,4-BETA-XYLANASE 5-RELATED"/>
    <property type="match status" value="1"/>
</dbReference>